<sequence>MWRGHSPAMWCGDWSQLPQESLRFLVASSQNGPVLEDAKSRLFTLGTPDDGNSHLVRVACLGPYLFGSTFFSKDCEIWARSSGIYYHPSKLVDSNISAEIREAILVLDTLAYHVSFVLVICNLHEYGPATTIHMAEKHRGFLTDFDKETIYSSVRTMVESSDFFRLFRKKLTVTSLREEQILGCFMIALKVSLAHCNGALDTMLTYIRRDCEQNGEGSRADELKKCGNQKFKDKAYQEACEYYTKAIAEMRYNHFLYSNRALSALQLQKYKEVELDARRVVILHPNFEKSTCDALDATAVPGERAE</sequence>
<dbReference type="GO" id="GO:0006620">
    <property type="term" value="P:post-translational protein targeting to endoplasmic reticulum membrane"/>
    <property type="evidence" value="ECO:0007669"/>
    <property type="project" value="TreeGrafter"/>
</dbReference>
<evidence type="ECO:0000313" key="4">
    <source>
        <dbReference type="Proteomes" id="UP000821837"/>
    </source>
</evidence>
<protein>
    <submittedName>
        <fullName evidence="3">Uncharacterized protein</fullName>
    </submittedName>
</protein>
<dbReference type="AlphaFoldDB" id="A0A9D4PU18"/>
<dbReference type="GO" id="GO:0060090">
    <property type="term" value="F:molecular adaptor activity"/>
    <property type="evidence" value="ECO:0007669"/>
    <property type="project" value="TreeGrafter"/>
</dbReference>
<comment type="caution">
    <text evidence="3">The sequence shown here is derived from an EMBL/GenBank/DDBJ whole genome shotgun (WGS) entry which is preliminary data.</text>
</comment>
<name>A0A9D4PU18_RHISA</name>
<reference evidence="3" key="2">
    <citation type="submission" date="2021-09" db="EMBL/GenBank/DDBJ databases">
        <authorList>
            <person name="Jia N."/>
            <person name="Wang J."/>
            <person name="Shi W."/>
            <person name="Du L."/>
            <person name="Sun Y."/>
            <person name="Zhan W."/>
            <person name="Jiang J."/>
            <person name="Wang Q."/>
            <person name="Zhang B."/>
            <person name="Ji P."/>
            <person name="Sakyi L.B."/>
            <person name="Cui X."/>
            <person name="Yuan T."/>
            <person name="Jiang B."/>
            <person name="Yang W."/>
            <person name="Lam T.T.-Y."/>
            <person name="Chang Q."/>
            <person name="Ding S."/>
            <person name="Wang X."/>
            <person name="Zhu J."/>
            <person name="Ruan X."/>
            <person name="Zhao L."/>
            <person name="Wei J."/>
            <person name="Que T."/>
            <person name="Du C."/>
            <person name="Cheng J."/>
            <person name="Dai P."/>
            <person name="Han X."/>
            <person name="Huang E."/>
            <person name="Gao Y."/>
            <person name="Liu J."/>
            <person name="Shao H."/>
            <person name="Ye R."/>
            <person name="Li L."/>
            <person name="Wei W."/>
            <person name="Wang X."/>
            <person name="Wang C."/>
            <person name="Huo Q."/>
            <person name="Li W."/>
            <person name="Guo W."/>
            <person name="Chen H."/>
            <person name="Chen S."/>
            <person name="Zhou L."/>
            <person name="Zhou L."/>
            <person name="Ni X."/>
            <person name="Tian J."/>
            <person name="Zhou Y."/>
            <person name="Sheng Y."/>
            <person name="Liu T."/>
            <person name="Pan Y."/>
            <person name="Xia L."/>
            <person name="Li J."/>
            <person name="Zhao F."/>
            <person name="Cao W."/>
        </authorList>
    </citation>
    <scope>NUCLEOTIDE SEQUENCE</scope>
    <source>
        <strain evidence="3">Rsan-2018</strain>
        <tissue evidence="3">Larvae</tissue>
    </source>
</reference>
<keyword evidence="1" id="KW-0677">Repeat</keyword>
<accession>A0A9D4PU18</accession>
<dbReference type="VEuPathDB" id="VectorBase:RSAN_056191"/>
<dbReference type="InterPro" id="IPR047150">
    <property type="entry name" value="SGT"/>
</dbReference>
<dbReference type="SUPFAM" id="SSF48452">
    <property type="entry name" value="TPR-like"/>
    <property type="match status" value="1"/>
</dbReference>
<organism evidence="3 4">
    <name type="scientific">Rhipicephalus sanguineus</name>
    <name type="common">Brown dog tick</name>
    <name type="synonym">Ixodes sanguineus</name>
    <dbReference type="NCBI Taxonomy" id="34632"/>
    <lineage>
        <taxon>Eukaryota</taxon>
        <taxon>Metazoa</taxon>
        <taxon>Ecdysozoa</taxon>
        <taxon>Arthropoda</taxon>
        <taxon>Chelicerata</taxon>
        <taxon>Arachnida</taxon>
        <taxon>Acari</taxon>
        <taxon>Parasitiformes</taxon>
        <taxon>Ixodida</taxon>
        <taxon>Ixodoidea</taxon>
        <taxon>Ixodidae</taxon>
        <taxon>Rhipicephalinae</taxon>
        <taxon>Rhipicephalus</taxon>
        <taxon>Rhipicephalus</taxon>
    </lineage>
</organism>
<dbReference type="EMBL" id="JABSTV010001251">
    <property type="protein sequence ID" value="KAH7951740.1"/>
    <property type="molecule type" value="Genomic_DNA"/>
</dbReference>
<proteinExistence type="predicted"/>
<evidence type="ECO:0000256" key="1">
    <source>
        <dbReference type="ARBA" id="ARBA00022737"/>
    </source>
</evidence>
<dbReference type="Proteomes" id="UP000821837">
    <property type="component" value="Chromosome 5"/>
</dbReference>
<dbReference type="GO" id="GO:0016020">
    <property type="term" value="C:membrane"/>
    <property type="evidence" value="ECO:0007669"/>
    <property type="project" value="TreeGrafter"/>
</dbReference>
<evidence type="ECO:0000313" key="3">
    <source>
        <dbReference type="EMBL" id="KAH7951740.1"/>
    </source>
</evidence>
<dbReference type="InterPro" id="IPR011990">
    <property type="entry name" value="TPR-like_helical_dom_sf"/>
</dbReference>
<dbReference type="PANTHER" id="PTHR45831">
    <property type="entry name" value="LD24721P"/>
    <property type="match status" value="1"/>
</dbReference>
<dbReference type="GO" id="GO:0072380">
    <property type="term" value="C:TRC complex"/>
    <property type="evidence" value="ECO:0007669"/>
    <property type="project" value="TreeGrafter"/>
</dbReference>
<evidence type="ECO:0000256" key="2">
    <source>
        <dbReference type="ARBA" id="ARBA00022803"/>
    </source>
</evidence>
<dbReference type="Gene3D" id="1.25.40.10">
    <property type="entry name" value="Tetratricopeptide repeat domain"/>
    <property type="match status" value="1"/>
</dbReference>
<dbReference type="PANTHER" id="PTHR45831:SF2">
    <property type="entry name" value="LD24721P"/>
    <property type="match status" value="1"/>
</dbReference>
<keyword evidence="4" id="KW-1185">Reference proteome</keyword>
<gene>
    <name evidence="3" type="ORF">HPB52_012171</name>
</gene>
<keyword evidence="2" id="KW-0802">TPR repeat</keyword>
<reference evidence="3" key="1">
    <citation type="journal article" date="2020" name="Cell">
        <title>Large-Scale Comparative Analyses of Tick Genomes Elucidate Their Genetic Diversity and Vector Capacities.</title>
        <authorList>
            <consortium name="Tick Genome and Microbiome Consortium (TIGMIC)"/>
            <person name="Jia N."/>
            <person name="Wang J."/>
            <person name="Shi W."/>
            <person name="Du L."/>
            <person name="Sun Y."/>
            <person name="Zhan W."/>
            <person name="Jiang J.F."/>
            <person name="Wang Q."/>
            <person name="Zhang B."/>
            <person name="Ji P."/>
            <person name="Bell-Sakyi L."/>
            <person name="Cui X.M."/>
            <person name="Yuan T.T."/>
            <person name="Jiang B.G."/>
            <person name="Yang W.F."/>
            <person name="Lam T.T."/>
            <person name="Chang Q.C."/>
            <person name="Ding S.J."/>
            <person name="Wang X.J."/>
            <person name="Zhu J.G."/>
            <person name="Ruan X.D."/>
            <person name="Zhao L."/>
            <person name="Wei J.T."/>
            <person name="Ye R.Z."/>
            <person name="Que T.C."/>
            <person name="Du C.H."/>
            <person name="Zhou Y.H."/>
            <person name="Cheng J.X."/>
            <person name="Dai P.F."/>
            <person name="Guo W.B."/>
            <person name="Han X.H."/>
            <person name="Huang E.J."/>
            <person name="Li L.F."/>
            <person name="Wei W."/>
            <person name="Gao Y.C."/>
            <person name="Liu J.Z."/>
            <person name="Shao H.Z."/>
            <person name="Wang X."/>
            <person name="Wang C.C."/>
            <person name="Yang T.C."/>
            <person name="Huo Q.B."/>
            <person name="Li W."/>
            <person name="Chen H.Y."/>
            <person name="Chen S.E."/>
            <person name="Zhou L.G."/>
            <person name="Ni X.B."/>
            <person name="Tian J.H."/>
            <person name="Sheng Y."/>
            <person name="Liu T."/>
            <person name="Pan Y.S."/>
            <person name="Xia L.Y."/>
            <person name="Li J."/>
            <person name="Zhao F."/>
            <person name="Cao W.C."/>
        </authorList>
    </citation>
    <scope>NUCLEOTIDE SEQUENCE</scope>
    <source>
        <strain evidence="3">Rsan-2018</strain>
    </source>
</reference>